<name>A0A151QP60_CAJCA</name>
<dbReference type="Pfam" id="PF13976">
    <property type="entry name" value="gag_pre-integrs"/>
    <property type="match status" value="1"/>
</dbReference>
<dbReference type="EMBL" id="KQ485494">
    <property type="protein sequence ID" value="KYP32032.1"/>
    <property type="molecule type" value="Genomic_DNA"/>
</dbReference>
<dbReference type="SUPFAM" id="SSF56672">
    <property type="entry name" value="DNA/RNA polymerases"/>
    <property type="match status" value="1"/>
</dbReference>
<keyword evidence="2" id="KW-0479">Metal-binding</keyword>
<dbReference type="Pfam" id="PF14223">
    <property type="entry name" value="Retrotran_gag_2"/>
    <property type="match status" value="1"/>
</dbReference>
<keyword evidence="7" id="KW-1185">Reference proteome</keyword>
<evidence type="ECO:0000259" key="5">
    <source>
        <dbReference type="PROSITE" id="PS50158"/>
    </source>
</evidence>
<dbReference type="SMART" id="SM00343">
    <property type="entry name" value="ZnF_C2HC"/>
    <property type="match status" value="1"/>
</dbReference>
<keyword evidence="3" id="KW-0175">Coiled coil</keyword>
<feature type="domain" description="CCHC-type" evidence="5">
    <location>
        <begin position="138"/>
        <end position="153"/>
    </location>
</feature>
<evidence type="ECO:0000313" key="6">
    <source>
        <dbReference type="EMBL" id="KYP32032.1"/>
    </source>
</evidence>
<keyword evidence="1" id="KW-0645">Protease</keyword>
<gene>
    <name evidence="6" type="ORF">KK1_047387</name>
</gene>
<dbReference type="InterPro" id="IPR013103">
    <property type="entry name" value="RVT_2"/>
</dbReference>
<dbReference type="GO" id="GO:0008270">
    <property type="term" value="F:zinc ion binding"/>
    <property type="evidence" value="ECO:0007669"/>
    <property type="project" value="UniProtKB-KW"/>
</dbReference>
<dbReference type="InterPro" id="IPR054722">
    <property type="entry name" value="PolX-like_BBD"/>
</dbReference>
<organism evidence="6 7">
    <name type="scientific">Cajanus cajan</name>
    <name type="common">Pigeon pea</name>
    <name type="synonym">Cajanus indicus</name>
    <dbReference type="NCBI Taxonomy" id="3821"/>
    <lineage>
        <taxon>Eukaryota</taxon>
        <taxon>Viridiplantae</taxon>
        <taxon>Streptophyta</taxon>
        <taxon>Embryophyta</taxon>
        <taxon>Tracheophyta</taxon>
        <taxon>Spermatophyta</taxon>
        <taxon>Magnoliopsida</taxon>
        <taxon>eudicotyledons</taxon>
        <taxon>Gunneridae</taxon>
        <taxon>Pentapetalae</taxon>
        <taxon>rosids</taxon>
        <taxon>fabids</taxon>
        <taxon>Fabales</taxon>
        <taxon>Fabaceae</taxon>
        <taxon>Papilionoideae</taxon>
        <taxon>50 kb inversion clade</taxon>
        <taxon>NPAAA clade</taxon>
        <taxon>indigoferoid/millettioid clade</taxon>
        <taxon>Phaseoleae</taxon>
        <taxon>Cajanus</taxon>
    </lineage>
</organism>
<dbReference type="GO" id="GO:0003676">
    <property type="term" value="F:nucleic acid binding"/>
    <property type="evidence" value="ECO:0007669"/>
    <property type="project" value="InterPro"/>
</dbReference>
<dbReference type="Pfam" id="PF22936">
    <property type="entry name" value="Pol_BBD"/>
    <property type="match status" value="1"/>
</dbReference>
<keyword evidence="2" id="KW-0862">Zinc</keyword>
<sequence length="1027" mass="118567">MWDTLKVTHEGTSDVKRSRKHTEYELLRMNNGESISDFQKRFTHLINHLVDLGKKFEEEELNLKVLQCLDRSWQAKVTAIEESKYLILLTLATHFGKLREHERKLHIFEENEQKDKKGKGFNKKTNKKEEASTSSYNCFECGKLGHIKAECPNLLKKQQEEKKVKKNGKGKRAYIAWEDNDSSTTSDEYEFEENNLCLMAGADQDIIVSDSDLESNPDYDKLQEAFIQIHKEAMKLDALNSKLKNKLSWYENALIKAKQELKDLKNEHDNLQTILNFNEAHCEISPSSKGVCENCKTLEKENADLKITLANFTNGNANLNIILGRQRNTFDRSGLGFNQSMNMPLKSKKGAFKKNQVFRKYKSNFIRQITCYYSCKKGHTIRNYYSRKYGVPNGEMVWIKKSQRLKTNHQGPLTSVPKSIYLDSGCSRHMTGDPSKFSSLKLKNEAYVAYGDNNKGRILGHGNIRKSSYLTLIENVLIVQGLKHNLLSISQLSDKGFKIEFDNTCCLICDKKIKDNIYMLDLEHLIAICLITKEDNIWHWHRRAAHIHMDHLNKLNRKELVIGLPKLKFSKDKLCDACQKGKQVKASFKSKNQISTTRPLQLIHMDTNSKAYRIYNKRTLIVEESVHVVFDETNKQETKQTEIEYLTDLLDQPLLESEPNEKPKESESNETTENTSEQLPKEWKTSKDLSMENIIGNIGKRVSTRRAIKNICNTMAFVSQVEPKTIDEALKDEHWLMAMQEELNQFERNEAWDLVPLPTNYPIIGTKWVFRNKLDESGIIIRNKARLVAKGYNQEEGIDYDETFAPVARIEAIRLLLAYSSIMNFKLYQMDVKSAFLNGLIQEEVYVEQPPGFVDFKYPNHVYKLKKALYGLKQAPRSWYDRLSKFLIENDYVRGKVDNTLFVKKFKNDTMYVQIYVDDIVFGSTNVSLCKEFAKTMQGEFEMSMMGELTFFLGLQIKQMSDGIFITQSKYCNELLKKFGMEGCKEAATPISNTCNLDLDEKGIAVDNSKYKGIIGSLLYLTTSRLI</sequence>
<dbReference type="PANTHER" id="PTHR34676">
    <property type="entry name" value="DUF4219 DOMAIN-CONTAINING PROTEIN-RELATED"/>
    <property type="match status" value="1"/>
</dbReference>
<protein>
    <submittedName>
        <fullName evidence="6">Copia protein</fullName>
    </submittedName>
</protein>
<evidence type="ECO:0000313" key="7">
    <source>
        <dbReference type="Proteomes" id="UP000075243"/>
    </source>
</evidence>
<dbReference type="InterPro" id="IPR043502">
    <property type="entry name" value="DNA/RNA_pol_sf"/>
</dbReference>
<feature type="region of interest" description="Disordered" evidence="4">
    <location>
        <begin position="654"/>
        <end position="683"/>
    </location>
</feature>
<dbReference type="InterPro" id="IPR036875">
    <property type="entry name" value="Znf_CCHC_sf"/>
</dbReference>
<dbReference type="Proteomes" id="UP000075243">
    <property type="component" value="Unassembled WGS sequence"/>
</dbReference>
<dbReference type="GO" id="GO:0004190">
    <property type="term" value="F:aspartic-type endopeptidase activity"/>
    <property type="evidence" value="ECO:0007669"/>
    <property type="project" value="UniProtKB-KW"/>
</dbReference>
<dbReference type="PANTHER" id="PTHR34676:SF8">
    <property type="entry name" value="TRANSMEMBRANE PROTEIN"/>
    <property type="match status" value="1"/>
</dbReference>
<dbReference type="Gene3D" id="4.10.60.10">
    <property type="entry name" value="Zinc finger, CCHC-type"/>
    <property type="match status" value="1"/>
</dbReference>
<dbReference type="AlphaFoldDB" id="A0A151QP60"/>
<evidence type="ECO:0000256" key="4">
    <source>
        <dbReference type="SAM" id="MobiDB-lite"/>
    </source>
</evidence>
<evidence type="ECO:0000256" key="1">
    <source>
        <dbReference type="ARBA" id="ARBA00022750"/>
    </source>
</evidence>
<accession>A0A151QP60</accession>
<keyword evidence="1" id="KW-0378">Hydrolase</keyword>
<dbReference type="InterPro" id="IPR025724">
    <property type="entry name" value="GAG-pre-integrase_dom"/>
</dbReference>
<dbReference type="InterPro" id="IPR001878">
    <property type="entry name" value="Znf_CCHC"/>
</dbReference>
<dbReference type="Gramene" id="C.cajan_45261.t">
    <property type="protein sequence ID" value="C.cajan_45261.t"/>
    <property type="gene ID" value="C.cajan_45261"/>
</dbReference>
<evidence type="ECO:0000256" key="2">
    <source>
        <dbReference type="PROSITE-ProRule" id="PRU00047"/>
    </source>
</evidence>
<keyword evidence="1" id="KW-0064">Aspartyl protease</keyword>
<dbReference type="SUPFAM" id="SSF57756">
    <property type="entry name" value="Retrovirus zinc finger-like domains"/>
    <property type="match status" value="1"/>
</dbReference>
<keyword evidence="2" id="KW-0863">Zinc-finger</keyword>
<dbReference type="PROSITE" id="PS50158">
    <property type="entry name" value="ZF_CCHC"/>
    <property type="match status" value="1"/>
</dbReference>
<feature type="coiled-coil region" evidence="3">
    <location>
        <begin position="240"/>
        <end position="281"/>
    </location>
</feature>
<proteinExistence type="predicted"/>
<reference evidence="6" key="1">
    <citation type="journal article" date="2012" name="Nat. Biotechnol.">
        <title>Draft genome sequence of pigeonpea (Cajanus cajan), an orphan legume crop of resource-poor farmers.</title>
        <authorList>
            <person name="Varshney R.K."/>
            <person name="Chen W."/>
            <person name="Li Y."/>
            <person name="Bharti A.K."/>
            <person name="Saxena R.K."/>
            <person name="Schlueter J.A."/>
            <person name="Donoghue M.T."/>
            <person name="Azam S."/>
            <person name="Fan G."/>
            <person name="Whaley A.M."/>
            <person name="Farmer A.D."/>
            <person name="Sheridan J."/>
            <person name="Iwata A."/>
            <person name="Tuteja R."/>
            <person name="Penmetsa R.V."/>
            <person name="Wu W."/>
            <person name="Upadhyaya H.D."/>
            <person name="Yang S.P."/>
            <person name="Shah T."/>
            <person name="Saxena K.B."/>
            <person name="Michael T."/>
            <person name="McCombie W.R."/>
            <person name="Yang B."/>
            <person name="Zhang G."/>
            <person name="Yang H."/>
            <person name="Wang J."/>
            <person name="Spillane C."/>
            <person name="Cook D.R."/>
            <person name="May G.D."/>
            <person name="Xu X."/>
            <person name="Jackson S.A."/>
        </authorList>
    </citation>
    <scope>NUCLEOTIDE SEQUENCE [LARGE SCALE GENOMIC DNA]</scope>
</reference>
<evidence type="ECO:0000256" key="3">
    <source>
        <dbReference type="SAM" id="Coils"/>
    </source>
</evidence>
<dbReference type="Pfam" id="PF07727">
    <property type="entry name" value="RVT_2"/>
    <property type="match status" value="1"/>
</dbReference>